<dbReference type="InParanoid" id="G3WIZ6"/>
<evidence type="ECO:0000256" key="1">
    <source>
        <dbReference type="SAM" id="MobiDB-lite"/>
    </source>
</evidence>
<dbReference type="eggNOG" id="ENOG502TFIF">
    <property type="taxonomic scope" value="Eukaryota"/>
</dbReference>
<dbReference type="RefSeq" id="XP_023351259.1">
    <property type="nucleotide sequence ID" value="XM_023495491.2"/>
</dbReference>
<organism evidence="2 3">
    <name type="scientific">Sarcophilus harrisii</name>
    <name type="common">Tasmanian devil</name>
    <name type="synonym">Sarcophilus laniarius</name>
    <dbReference type="NCBI Taxonomy" id="9305"/>
    <lineage>
        <taxon>Eukaryota</taxon>
        <taxon>Metazoa</taxon>
        <taxon>Chordata</taxon>
        <taxon>Craniata</taxon>
        <taxon>Vertebrata</taxon>
        <taxon>Euteleostomi</taxon>
        <taxon>Mammalia</taxon>
        <taxon>Metatheria</taxon>
        <taxon>Dasyuromorphia</taxon>
        <taxon>Dasyuridae</taxon>
        <taxon>Sarcophilus</taxon>
    </lineage>
</organism>
<evidence type="ECO:0000313" key="2">
    <source>
        <dbReference type="Ensembl" id="ENSSHAP00000015401.2"/>
    </source>
</evidence>
<reference evidence="2" key="2">
    <citation type="submission" date="2025-08" db="UniProtKB">
        <authorList>
            <consortium name="Ensembl"/>
        </authorList>
    </citation>
    <scope>IDENTIFICATION</scope>
</reference>
<proteinExistence type="predicted"/>
<gene>
    <name evidence="2" type="primary">LOC111718839</name>
</gene>
<keyword evidence="3" id="KW-1185">Reference proteome</keyword>
<dbReference type="Pfam" id="PF17658">
    <property type="entry name" value="DUF5520"/>
    <property type="match status" value="1"/>
</dbReference>
<evidence type="ECO:0000313" key="3">
    <source>
        <dbReference type="Proteomes" id="UP000007648"/>
    </source>
</evidence>
<dbReference type="InterPro" id="IPR040005">
    <property type="entry name" value="Polr1has"/>
</dbReference>
<name>G3WIZ6_SARHA</name>
<dbReference type="AlphaFoldDB" id="G3WIZ6"/>
<dbReference type="KEGG" id="shr:111718839"/>
<dbReference type="PANTHER" id="PTHR41403">
    <property type="entry name" value="RCG43477-RELATED"/>
    <property type="match status" value="1"/>
</dbReference>
<dbReference type="HOGENOM" id="CLU_909010_0_0_1"/>
<dbReference type="OrthoDB" id="9526876at2759"/>
<reference evidence="2" key="3">
    <citation type="submission" date="2025-09" db="UniProtKB">
        <authorList>
            <consortium name="Ensembl"/>
        </authorList>
    </citation>
    <scope>IDENTIFICATION</scope>
</reference>
<feature type="region of interest" description="Disordered" evidence="1">
    <location>
        <begin position="226"/>
        <end position="253"/>
    </location>
</feature>
<dbReference type="GeneID" id="111718839"/>
<protein>
    <submittedName>
        <fullName evidence="2">Uncharacterized protein</fullName>
    </submittedName>
</protein>
<feature type="region of interest" description="Disordered" evidence="1">
    <location>
        <begin position="23"/>
        <end position="46"/>
    </location>
</feature>
<sequence length="357" mass="42147">MLYVKLNAEKAIAGWLHKEKKSLQDSKMPLHPGKSTSEGSYLDSEHQSSLQSIKDSKWLTLSAQEQLAWVKNTQDPRIARGIRSPLEKKILSLDGLHSSTAQKLLAKRSRKENENIYKLKSASLDYRLSQAMAYYSRRHDEIMEDSLRYVPVELSGPEKESGLLQEEKKWTPQKWDYLVNERELKQIERHIYRANQARNLRNKTCILYPHDISRKAFPPRIWTTESKKDDIQKRHKTREQMRKSEAKQIEEHQKRMIHGRKVMQSHREQRFYSIPSGFPRVSKPEVKKEQIKFYEWVTAYPLLQPRHGKRLEIHILIEKSKLKGEKQEESGMKQSTGSIFLEIPPFLKSRVDKMKVY</sequence>
<dbReference type="GeneTree" id="ENSGT00390000016534"/>
<reference evidence="2 3" key="1">
    <citation type="journal article" date="2011" name="Proc. Natl. Acad. Sci. U.S.A.">
        <title>Genetic diversity and population structure of the endangered marsupial Sarcophilus harrisii (Tasmanian devil).</title>
        <authorList>
            <person name="Miller W."/>
            <person name="Hayes V.M."/>
            <person name="Ratan A."/>
            <person name="Petersen D.C."/>
            <person name="Wittekindt N.E."/>
            <person name="Miller J."/>
            <person name="Walenz B."/>
            <person name="Knight J."/>
            <person name="Qi J."/>
            <person name="Zhao F."/>
            <person name="Wang Q."/>
            <person name="Bedoya-Reina O.C."/>
            <person name="Katiyar N."/>
            <person name="Tomsho L.P."/>
            <person name="Kasson L.M."/>
            <person name="Hardie R.A."/>
            <person name="Woodbridge P."/>
            <person name="Tindall E.A."/>
            <person name="Bertelsen M.F."/>
            <person name="Dixon D."/>
            <person name="Pyecroft S."/>
            <person name="Helgen K.M."/>
            <person name="Lesk A.M."/>
            <person name="Pringle T.H."/>
            <person name="Patterson N."/>
            <person name="Zhang Y."/>
            <person name="Kreiss A."/>
            <person name="Woods G.M."/>
            <person name="Jones M.E."/>
            <person name="Schuster S.C."/>
        </authorList>
    </citation>
    <scope>NUCLEOTIDE SEQUENCE [LARGE SCALE GENOMIC DNA]</scope>
</reference>
<dbReference type="PANTHER" id="PTHR41403:SF4">
    <property type="entry name" value="SIMILAR TO RIKEN CDNA 1700022C21"/>
    <property type="match status" value="1"/>
</dbReference>
<accession>G3WIZ6</accession>
<dbReference type="Proteomes" id="UP000007648">
    <property type="component" value="Unassembled WGS sequence"/>
</dbReference>
<dbReference type="InterPro" id="IPR040721">
    <property type="entry name" value="DUF5520"/>
</dbReference>
<dbReference type="Ensembl" id="ENSSHAT00000015528.2">
    <property type="protein sequence ID" value="ENSSHAP00000015401.2"/>
    <property type="gene ID" value="ENSSHAG00000013127.2"/>
</dbReference>